<protein>
    <recommendedName>
        <fullName evidence="4">Putative thymidine phosphorylase</fullName>
        <ecNumber evidence="4">2.4.2.4</ecNumber>
    </recommendedName>
    <alternativeName>
        <fullName evidence="4">TdRPase</fullName>
    </alternativeName>
</protein>
<dbReference type="GO" id="GO:0005829">
    <property type="term" value="C:cytosol"/>
    <property type="evidence" value="ECO:0007669"/>
    <property type="project" value="TreeGrafter"/>
</dbReference>
<dbReference type="SUPFAM" id="SSF54680">
    <property type="entry name" value="Pyrimidine nucleoside phosphorylase C-terminal domain"/>
    <property type="match status" value="1"/>
</dbReference>
<evidence type="ECO:0000256" key="4">
    <source>
        <dbReference type="HAMAP-Rule" id="MF_00703"/>
    </source>
</evidence>
<dbReference type="PANTHER" id="PTHR10515:SF0">
    <property type="entry name" value="THYMIDINE PHOSPHORYLASE"/>
    <property type="match status" value="1"/>
</dbReference>
<dbReference type="EMBL" id="LNYY01000021">
    <property type="protein sequence ID" value="KTD66906.1"/>
    <property type="molecule type" value="Genomic_DNA"/>
</dbReference>
<evidence type="ECO:0000313" key="7">
    <source>
        <dbReference type="Proteomes" id="UP000054926"/>
    </source>
</evidence>
<dbReference type="Gene3D" id="3.90.1170.30">
    <property type="entry name" value="Pyrimidine nucleoside phosphorylase-like, C-terminal domain"/>
    <property type="match status" value="1"/>
</dbReference>
<dbReference type="SMART" id="SM00941">
    <property type="entry name" value="PYNP_C"/>
    <property type="match status" value="1"/>
</dbReference>
<dbReference type="RefSeq" id="WP_058511951.1">
    <property type="nucleotide sequence ID" value="NZ_DAIOMV010000002.1"/>
</dbReference>
<feature type="domain" description="Pyrimidine nucleoside phosphorylase C-terminal" evidence="5">
    <location>
        <begin position="430"/>
        <end position="497"/>
    </location>
</feature>
<evidence type="ECO:0000259" key="5">
    <source>
        <dbReference type="SMART" id="SM00941"/>
    </source>
</evidence>
<dbReference type="GO" id="GO:0006213">
    <property type="term" value="P:pyrimidine nucleoside metabolic process"/>
    <property type="evidence" value="ECO:0007669"/>
    <property type="project" value="InterPro"/>
</dbReference>
<dbReference type="Gene3D" id="3.40.1030.10">
    <property type="entry name" value="Nucleoside phosphorylase/phosphoribosyltransferase catalytic domain"/>
    <property type="match status" value="1"/>
</dbReference>
<dbReference type="Proteomes" id="UP000054926">
    <property type="component" value="Unassembled WGS sequence"/>
</dbReference>
<comment type="similarity">
    <text evidence="4">Belongs to the thymidine/pyrimidine-nucleoside phosphorylase family. Type 2 subfamily.</text>
</comment>
<dbReference type="Pfam" id="PF02885">
    <property type="entry name" value="Glycos_trans_3N"/>
    <property type="match status" value="1"/>
</dbReference>
<evidence type="ECO:0000256" key="2">
    <source>
        <dbReference type="ARBA" id="ARBA00022679"/>
    </source>
</evidence>
<dbReference type="InterPro" id="IPR017459">
    <property type="entry name" value="Glycosyl_Trfase_fam3_N_dom"/>
</dbReference>
<dbReference type="GO" id="GO:0006206">
    <property type="term" value="P:pyrimidine nucleobase metabolic process"/>
    <property type="evidence" value="ECO:0007669"/>
    <property type="project" value="InterPro"/>
</dbReference>
<dbReference type="PANTHER" id="PTHR10515">
    <property type="entry name" value="THYMIDINE PHOSPHORYLASE"/>
    <property type="match status" value="1"/>
</dbReference>
<keyword evidence="2 4" id="KW-0808">Transferase</keyword>
<dbReference type="AlphaFoldDB" id="A0A0W0ZD79"/>
<dbReference type="OrthoDB" id="341217at2"/>
<dbReference type="NCBIfam" id="TIGR02645">
    <property type="entry name" value="ARCH_P_rylase"/>
    <property type="match status" value="1"/>
</dbReference>
<keyword evidence="7" id="KW-1185">Reference proteome</keyword>
<dbReference type="SUPFAM" id="SSF47648">
    <property type="entry name" value="Nucleoside phosphorylase/phosphoribosyltransferase N-terminal domain"/>
    <property type="match status" value="1"/>
</dbReference>
<dbReference type="HAMAP" id="MF_00703">
    <property type="entry name" value="Thymid_phosp_2"/>
    <property type="match status" value="1"/>
</dbReference>
<comment type="caution">
    <text evidence="6">The sequence shown here is derived from an EMBL/GenBank/DDBJ whole genome shotgun (WGS) entry which is preliminary data.</text>
</comment>
<dbReference type="InterPro" id="IPR028579">
    <property type="entry name" value="Thym_Pase_Put"/>
</dbReference>
<keyword evidence="1 4" id="KW-0328">Glycosyltransferase</keyword>
<name>A0A0W0ZD79_9GAMM</name>
<dbReference type="InterPro" id="IPR036566">
    <property type="entry name" value="PYNP-like_C_sf"/>
</dbReference>
<accession>A0A0W0ZD79</accession>
<dbReference type="Gene3D" id="2.40.40.20">
    <property type="match status" value="1"/>
</dbReference>
<dbReference type="STRING" id="947033.Lste_3112"/>
<dbReference type="GO" id="GO:0004645">
    <property type="term" value="F:1,4-alpha-oligoglucan phosphorylase activity"/>
    <property type="evidence" value="ECO:0007669"/>
    <property type="project" value="InterPro"/>
</dbReference>
<reference evidence="6 7" key="1">
    <citation type="submission" date="2015-11" db="EMBL/GenBank/DDBJ databases">
        <title>Genomic analysis of 38 Legionella species identifies large and diverse effector repertoires.</title>
        <authorList>
            <person name="Burstein D."/>
            <person name="Amaro F."/>
            <person name="Zusman T."/>
            <person name="Lifshitz Z."/>
            <person name="Cohen O."/>
            <person name="Gilbert J.A."/>
            <person name="Pupko T."/>
            <person name="Shuman H.A."/>
            <person name="Segal G."/>
        </authorList>
    </citation>
    <scope>NUCLEOTIDE SEQUENCE [LARGE SCALE GENOMIC DNA]</scope>
    <source>
        <strain evidence="6 7">IMVS3376</strain>
    </source>
</reference>
<organism evidence="6 7">
    <name type="scientific">Legionella steelei</name>
    <dbReference type="NCBI Taxonomy" id="947033"/>
    <lineage>
        <taxon>Bacteria</taxon>
        <taxon>Pseudomonadati</taxon>
        <taxon>Pseudomonadota</taxon>
        <taxon>Gammaproteobacteria</taxon>
        <taxon>Legionellales</taxon>
        <taxon>Legionellaceae</taxon>
        <taxon>Legionella</taxon>
    </lineage>
</organism>
<dbReference type="InterPro" id="IPR036320">
    <property type="entry name" value="Glycosyl_Trfase_fam3_N_dom_sf"/>
</dbReference>
<gene>
    <name evidence="6" type="ORF">Lste_3112</name>
</gene>
<proteinExistence type="inferred from homology"/>
<dbReference type="SUPFAM" id="SSF52418">
    <property type="entry name" value="Nucleoside phosphorylase/phosphoribosyltransferase catalytic domain"/>
    <property type="match status" value="1"/>
</dbReference>
<dbReference type="InterPro" id="IPR000053">
    <property type="entry name" value="Thymidine/pyrmidine_PPase"/>
</dbReference>
<dbReference type="PIRSF" id="PIRSF000478">
    <property type="entry name" value="TP_PyNP"/>
    <property type="match status" value="1"/>
</dbReference>
<comment type="catalytic activity">
    <reaction evidence="3 4">
        <text>thymidine + phosphate = 2-deoxy-alpha-D-ribose 1-phosphate + thymine</text>
        <dbReference type="Rhea" id="RHEA:16037"/>
        <dbReference type="ChEBI" id="CHEBI:17748"/>
        <dbReference type="ChEBI" id="CHEBI:17821"/>
        <dbReference type="ChEBI" id="CHEBI:43474"/>
        <dbReference type="ChEBI" id="CHEBI:57259"/>
        <dbReference type="EC" id="2.4.2.4"/>
    </reaction>
</comment>
<sequence length="503" mass="54478">MNVNEAKLKLKLLGINTYIEPVIYIREDSHICNAEGFQAQARVRVSLNGHSLIATLNTVQSELLHHNEASLSTYAWSFLKAKSGDVITISHPRPLESLNFIRSKIYGNEFRLNEINQIMEDLSAGRLSDIDITMFLSASAAIGLNQQETLDLTHAMVKTGKILTWPSDLIVDKHCVGGLPGNRTTLIVVPIVAAFGLMIPKTSSRAITSPAGTADTMEVFAPVNLDIKTMRKVVEQENGCIVWGGSVSLSPADDLLIRIERPMNLDSEGQLVASILSKKIAAGSNHLLIDIPIGSTAKIRSLQEANALKRVLEKTAQAFSIKTTIIITDGTQPVGRGIGPSLEAQDVLSVLSGDQNAPSDLRERALTLAGHIIEFSPKVQSGTGKSIATSILESGKALEKFEAICKAQGGMFSIPQSNYKHTVEATKPGKIISIDNNHIARLAKLAGAPTYKTSGIELLTKVNSIVKKNEPLFIIHAEAKGELDYALSYLHQGHTIFQIEEQS</sequence>
<dbReference type="Gene3D" id="1.20.970.50">
    <property type="match status" value="1"/>
</dbReference>
<dbReference type="InterPro" id="IPR013102">
    <property type="entry name" value="PYNP_C"/>
</dbReference>
<dbReference type="PROSITE" id="PS00647">
    <property type="entry name" value="THYMID_PHOSPHORYLASE"/>
    <property type="match status" value="1"/>
</dbReference>
<evidence type="ECO:0000256" key="1">
    <source>
        <dbReference type="ARBA" id="ARBA00022676"/>
    </source>
</evidence>
<dbReference type="InterPro" id="IPR013466">
    <property type="entry name" value="Thymidine/AMP_Pase"/>
</dbReference>
<dbReference type="InterPro" id="IPR000312">
    <property type="entry name" value="Glycosyl_Trfase_fam3"/>
</dbReference>
<dbReference type="InterPro" id="IPR017872">
    <property type="entry name" value="Pyrmidine_PPase_CS"/>
</dbReference>
<dbReference type="NCBIfam" id="NF003338">
    <property type="entry name" value="PRK04350.1"/>
    <property type="match status" value="1"/>
</dbReference>
<dbReference type="InterPro" id="IPR035902">
    <property type="entry name" value="Nuc_phospho_transferase"/>
</dbReference>
<evidence type="ECO:0000256" key="3">
    <source>
        <dbReference type="ARBA" id="ARBA00048550"/>
    </source>
</evidence>
<dbReference type="GO" id="GO:0009032">
    <property type="term" value="F:thymidine phosphorylase activity"/>
    <property type="evidence" value="ECO:0007669"/>
    <property type="project" value="UniProtKB-UniRule"/>
</dbReference>
<dbReference type="Pfam" id="PF00591">
    <property type="entry name" value="Glycos_transf_3"/>
    <property type="match status" value="1"/>
</dbReference>
<dbReference type="PATRIC" id="fig|947033.5.peg.3302"/>
<dbReference type="EC" id="2.4.2.4" evidence="4"/>
<evidence type="ECO:0000313" key="6">
    <source>
        <dbReference type="EMBL" id="KTD66906.1"/>
    </source>
</evidence>